<keyword evidence="5" id="KW-1003">Cell membrane</keyword>
<dbReference type="Proteomes" id="UP000335636">
    <property type="component" value="Unassembled WGS sequence"/>
</dbReference>
<dbReference type="CDD" id="cd03443">
    <property type="entry name" value="PaaI_thioesterase"/>
    <property type="match status" value="1"/>
</dbReference>
<dbReference type="Pfam" id="PF03061">
    <property type="entry name" value="4HBT"/>
    <property type="match status" value="1"/>
</dbReference>
<evidence type="ECO:0000256" key="22">
    <source>
        <dbReference type="ARBA" id="ARBA00047588"/>
    </source>
</evidence>
<dbReference type="GO" id="GO:0005743">
    <property type="term" value="C:mitochondrial inner membrane"/>
    <property type="evidence" value="ECO:0007669"/>
    <property type="project" value="UniProtKB-SubCell"/>
</dbReference>
<dbReference type="PANTHER" id="PTHR12418:SF19">
    <property type="entry name" value="ACYL-COENZYME A THIOESTERASE THEM4"/>
    <property type="match status" value="1"/>
</dbReference>
<proteinExistence type="inferred from homology"/>
<evidence type="ECO:0000256" key="25">
    <source>
        <dbReference type="ARBA" id="ARBA00048074"/>
    </source>
</evidence>
<dbReference type="GO" id="GO:0006631">
    <property type="term" value="P:fatty acid metabolic process"/>
    <property type="evidence" value="ECO:0007669"/>
    <property type="project" value="UniProtKB-KW"/>
</dbReference>
<evidence type="ECO:0000256" key="8">
    <source>
        <dbReference type="ARBA" id="ARBA00022792"/>
    </source>
</evidence>
<evidence type="ECO:0000256" key="2">
    <source>
        <dbReference type="ARBA" id="ARBA00004569"/>
    </source>
</evidence>
<evidence type="ECO:0000256" key="14">
    <source>
        <dbReference type="ARBA" id="ARBA00023136"/>
    </source>
</evidence>
<keyword evidence="6" id="KW-0963">Cytoplasm</keyword>
<dbReference type="EMBL" id="CABDUW010000119">
    <property type="protein sequence ID" value="VTJ59211.1"/>
    <property type="molecule type" value="Genomic_DNA"/>
</dbReference>
<evidence type="ECO:0000256" key="5">
    <source>
        <dbReference type="ARBA" id="ARBA00022475"/>
    </source>
</evidence>
<evidence type="ECO:0000256" key="16">
    <source>
        <dbReference type="ARBA" id="ARBA00035852"/>
    </source>
</evidence>
<protein>
    <recommendedName>
        <fullName evidence="20">Acyl-coenzyme A thioesterase THEM4</fullName>
        <ecNumber evidence="19">3.1.2.2</ecNumber>
    </recommendedName>
    <alternativeName>
        <fullName evidence="21">Thioesterase superfamily member 4</fullName>
    </alternativeName>
</protein>
<dbReference type="AlphaFoldDB" id="A0A5E4AR55"/>
<dbReference type="FunFam" id="3.10.129.10:FF:000046">
    <property type="entry name" value="Acyl-coenzyme A thioesterase THEM4"/>
    <property type="match status" value="1"/>
</dbReference>
<evidence type="ECO:0000256" key="21">
    <source>
        <dbReference type="ARBA" id="ARBA00043210"/>
    </source>
</evidence>
<evidence type="ECO:0000256" key="20">
    <source>
        <dbReference type="ARBA" id="ARBA00040123"/>
    </source>
</evidence>
<evidence type="ECO:0000256" key="26">
    <source>
        <dbReference type="ARBA" id="ARBA00048180"/>
    </source>
</evidence>
<feature type="compositionally biased region" description="Polar residues" evidence="27">
    <location>
        <begin position="277"/>
        <end position="289"/>
    </location>
</feature>
<dbReference type="EC" id="3.1.2.2" evidence="19"/>
<comment type="catalytic activity">
    <reaction evidence="17">
        <text>(9Z)-octadecenoyl-CoA + H2O = (9Z)-octadecenoate + CoA + H(+)</text>
        <dbReference type="Rhea" id="RHEA:40139"/>
        <dbReference type="ChEBI" id="CHEBI:15377"/>
        <dbReference type="ChEBI" id="CHEBI:15378"/>
        <dbReference type="ChEBI" id="CHEBI:30823"/>
        <dbReference type="ChEBI" id="CHEBI:57287"/>
        <dbReference type="ChEBI" id="CHEBI:57387"/>
    </reaction>
    <physiologicalReaction direction="left-to-right" evidence="17">
        <dbReference type="Rhea" id="RHEA:40140"/>
    </physiologicalReaction>
</comment>
<evidence type="ECO:0000256" key="3">
    <source>
        <dbReference type="ARBA" id="ARBA00004632"/>
    </source>
</evidence>
<dbReference type="GO" id="GO:0032587">
    <property type="term" value="C:ruffle membrane"/>
    <property type="evidence" value="ECO:0007669"/>
    <property type="project" value="UniProtKB-SubCell"/>
</dbReference>
<dbReference type="InterPro" id="IPR029069">
    <property type="entry name" value="HotDog_dom_sf"/>
</dbReference>
<dbReference type="GO" id="GO:0006915">
    <property type="term" value="P:apoptotic process"/>
    <property type="evidence" value="ECO:0007669"/>
    <property type="project" value="UniProtKB-KW"/>
</dbReference>
<dbReference type="Gene3D" id="3.10.129.10">
    <property type="entry name" value="Hotdog Thioesterase"/>
    <property type="match status" value="1"/>
</dbReference>
<keyword evidence="9" id="KW-0378">Hydrolase</keyword>
<evidence type="ECO:0000256" key="11">
    <source>
        <dbReference type="ARBA" id="ARBA00022946"/>
    </source>
</evidence>
<keyword evidence="7" id="KW-0053">Apoptosis</keyword>
<keyword evidence="30" id="KW-1185">Reference proteome</keyword>
<feature type="region of interest" description="Disordered" evidence="27">
    <location>
        <begin position="242"/>
        <end position="295"/>
    </location>
</feature>
<evidence type="ECO:0000313" key="30">
    <source>
        <dbReference type="Proteomes" id="UP000335636"/>
    </source>
</evidence>
<keyword evidence="10" id="KW-0276">Fatty acid metabolism</keyword>
<evidence type="ECO:0000256" key="10">
    <source>
        <dbReference type="ARBA" id="ARBA00022832"/>
    </source>
</evidence>
<sequence>MLRSCAAFLRTPGARRGWQGAPRRSFSSEKVVQKDCALPNPSWSKDLRLLFDQFMKKCEDGSWKRLPSYKQIFSKNFQEFQTLYLDPSLVKGEERAQLFTRSFENGLGFEYVMFYNDAEKRVLCFLQVGPHLQGAPGFVHGGAIATMMDSTTGTCACRAGGIAMTANLNINFKRPIPLSSVVVIDSQLDRVEGRKLFVSCNVRSVDEKTLHSEASALFIKLDPDKSLRKRADDGFHTFLHEGLPPPEAVVPTPAPSPVLNPPQRKPADTDLLEQPSKCDSQNSPPSQLLNKEHSL</sequence>
<dbReference type="SUPFAM" id="SSF54637">
    <property type="entry name" value="Thioesterase/thiol ester dehydrase-isomerase"/>
    <property type="match status" value="1"/>
</dbReference>
<comment type="subcellular location">
    <subcellularLocation>
        <location evidence="3">Cell projection</location>
        <location evidence="3">Ruffle membrane</location>
    </subcellularLocation>
    <subcellularLocation>
        <location evidence="1">Cytoplasm</location>
    </subcellularLocation>
    <subcellularLocation>
        <location evidence="4">Mitochondrion inner membrane</location>
        <topology evidence="4">Peripheral membrane protein</topology>
    </subcellularLocation>
    <subcellularLocation>
        <location evidence="2">Mitochondrion intermembrane space</location>
    </subcellularLocation>
</comment>
<comment type="catalytic activity">
    <reaction evidence="24">
        <text>decanoyl-CoA + H2O = decanoate + CoA + H(+)</text>
        <dbReference type="Rhea" id="RHEA:40059"/>
        <dbReference type="ChEBI" id="CHEBI:15377"/>
        <dbReference type="ChEBI" id="CHEBI:15378"/>
        <dbReference type="ChEBI" id="CHEBI:27689"/>
        <dbReference type="ChEBI" id="CHEBI:57287"/>
        <dbReference type="ChEBI" id="CHEBI:61430"/>
    </reaction>
    <physiologicalReaction direction="left-to-right" evidence="24">
        <dbReference type="Rhea" id="RHEA:40060"/>
    </physiologicalReaction>
</comment>
<evidence type="ECO:0000256" key="13">
    <source>
        <dbReference type="ARBA" id="ARBA00023128"/>
    </source>
</evidence>
<comment type="caution">
    <text evidence="29">The sequence shown here is derived from an EMBL/GenBank/DDBJ whole genome shotgun (WGS) entry which is preliminary data.</text>
</comment>
<evidence type="ECO:0000256" key="17">
    <source>
        <dbReference type="ARBA" id="ARBA00037002"/>
    </source>
</evidence>
<keyword evidence="13" id="KW-0496">Mitochondrion</keyword>
<name>A0A5E4AR55_MARMO</name>
<gene>
    <name evidence="29" type="ORF">MONAX_5E037587</name>
</gene>
<comment type="catalytic activity">
    <reaction evidence="26">
        <text>tetradecanoyl-CoA + H2O = tetradecanoate + CoA + H(+)</text>
        <dbReference type="Rhea" id="RHEA:40119"/>
        <dbReference type="ChEBI" id="CHEBI:15377"/>
        <dbReference type="ChEBI" id="CHEBI:15378"/>
        <dbReference type="ChEBI" id="CHEBI:30807"/>
        <dbReference type="ChEBI" id="CHEBI:57287"/>
        <dbReference type="ChEBI" id="CHEBI:57385"/>
    </reaction>
    <physiologicalReaction direction="left-to-right" evidence="26">
        <dbReference type="Rhea" id="RHEA:40120"/>
    </physiologicalReaction>
</comment>
<comment type="catalytic activity">
    <reaction evidence="23">
        <text>hexadecanoyl-CoA + H2O = hexadecanoate + CoA + H(+)</text>
        <dbReference type="Rhea" id="RHEA:16645"/>
        <dbReference type="ChEBI" id="CHEBI:7896"/>
        <dbReference type="ChEBI" id="CHEBI:15377"/>
        <dbReference type="ChEBI" id="CHEBI:15378"/>
        <dbReference type="ChEBI" id="CHEBI:57287"/>
        <dbReference type="ChEBI" id="CHEBI:57379"/>
        <dbReference type="EC" id="3.1.2.2"/>
    </reaction>
    <physiologicalReaction direction="left-to-right" evidence="23">
        <dbReference type="Rhea" id="RHEA:16646"/>
    </physiologicalReaction>
</comment>
<evidence type="ECO:0000313" key="29">
    <source>
        <dbReference type="EMBL" id="VTJ59211.1"/>
    </source>
</evidence>
<keyword evidence="8" id="KW-0999">Mitochondrion inner membrane</keyword>
<evidence type="ECO:0000256" key="24">
    <source>
        <dbReference type="ARBA" id="ARBA00047969"/>
    </source>
</evidence>
<comment type="catalytic activity">
    <reaction evidence="22">
        <text>octanoyl-CoA + H2O = octanoate + CoA + H(+)</text>
        <dbReference type="Rhea" id="RHEA:30143"/>
        <dbReference type="ChEBI" id="CHEBI:15377"/>
        <dbReference type="ChEBI" id="CHEBI:15378"/>
        <dbReference type="ChEBI" id="CHEBI:25646"/>
        <dbReference type="ChEBI" id="CHEBI:57287"/>
        <dbReference type="ChEBI" id="CHEBI:57386"/>
    </reaction>
    <physiologicalReaction direction="left-to-right" evidence="22">
        <dbReference type="Rhea" id="RHEA:30144"/>
    </physiologicalReaction>
</comment>
<accession>A0A5E4AR55</accession>
<dbReference type="InterPro" id="IPR052365">
    <property type="entry name" value="THEM4/THEM5_acyl-CoA_thioest"/>
</dbReference>
<dbReference type="GO" id="GO:0016787">
    <property type="term" value="F:hydrolase activity"/>
    <property type="evidence" value="ECO:0007669"/>
    <property type="project" value="UniProtKB-KW"/>
</dbReference>
<keyword evidence="14" id="KW-0472">Membrane</keyword>
<feature type="domain" description="Thioesterase" evidence="28">
    <location>
        <begin position="137"/>
        <end position="209"/>
    </location>
</feature>
<reference evidence="29" key="1">
    <citation type="submission" date="2019-04" db="EMBL/GenBank/DDBJ databases">
        <authorList>
            <person name="Alioto T."/>
            <person name="Alioto T."/>
        </authorList>
    </citation>
    <scope>NUCLEOTIDE SEQUENCE [LARGE SCALE GENOMIC DNA]</scope>
</reference>
<keyword evidence="11" id="KW-0809">Transit peptide</keyword>
<comment type="catalytic activity">
    <reaction evidence="16">
        <text>(5Z,8Z,11Z,14Z)-eicosatetraenoyl-CoA + H2O = (5Z,8Z,11Z,14Z)-eicosatetraenoate + CoA + H(+)</text>
        <dbReference type="Rhea" id="RHEA:40151"/>
        <dbReference type="ChEBI" id="CHEBI:15377"/>
        <dbReference type="ChEBI" id="CHEBI:15378"/>
        <dbReference type="ChEBI" id="CHEBI:32395"/>
        <dbReference type="ChEBI" id="CHEBI:57287"/>
        <dbReference type="ChEBI" id="CHEBI:57368"/>
    </reaction>
    <physiologicalReaction direction="left-to-right" evidence="16">
        <dbReference type="Rhea" id="RHEA:40152"/>
    </physiologicalReaction>
</comment>
<evidence type="ECO:0000256" key="6">
    <source>
        <dbReference type="ARBA" id="ARBA00022490"/>
    </source>
</evidence>
<evidence type="ECO:0000256" key="19">
    <source>
        <dbReference type="ARBA" id="ARBA00038848"/>
    </source>
</evidence>
<dbReference type="InterPro" id="IPR006683">
    <property type="entry name" value="Thioestr_dom"/>
</dbReference>
<dbReference type="GO" id="GO:0005758">
    <property type="term" value="C:mitochondrial intermembrane space"/>
    <property type="evidence" value="ECO:0007669"/>
    <property type="project" value="UniProtKB-SubCell"/>
</dbReference>
<keyword evidence="12" id="KW-0443">Lipid metabolism</keyword>
<evidence type="ECO:0000256" key="1">
    <source>
        <dbReference type="ARBA" id="ARBA00004496"/>
    </source>
</evidence>
<evidence type="ECO:0000259" key="28">
    <source>
        <dbReference type="Pfam" id="PF03061"/>
    </source>
</evidence>
<evidence type="ECO:0000256" key="27">
    <source>
        <dbReference type="SAM" id="MobiDB-lite"/>
    </source>
</evidence>
<evidence type="ECO:0000256" key="12">
    <source>
        <dbReference type="ARBA" id="ARBA00023098"/>
    </source>
</evidence>
<keyword evidence="15" id="KW-0966">Cell projection</keyword>
<comment type="catalytic activity">
    <reaction evidence="25">
        <text>dodecanoyl-CoA + H2O = dodecanoate + CoA + H(+)</text>
        <dbReference type="Rhea" id="RHEA:30135"/>
        <dbReference type="ChEBI" id="CHEBI:15377"/>
        <dbReference type="ChEBI" id="CHEBI:15378"/>
        <dbReference type="ChEBI" id="CHEBI:18262"/>
        <dbReference type="ChEBI" id="CHEBI:57287"/>
        <dbReference type="ChEBI" id="CHEBI:57375"/>
    </reaction>
    <physiologicalReaction direction="left-to-right" evidence="25">
        <dbReference type="Rhea" id="RHEA:30136"/>
    </physiologicalReaction>
</comment>
<dbReference type="PANTHER" id="PTHR12418">
    <property type="entry name" value="ACYL-COENZYME A THIOESTERASE THEM4"/>
    <property type="match status" value="1"/>
</dbReference>
<evidence type="ECO:0000256" key="23">
    <source>
        <dbReference type="ARBA" id="ARBA00047734"/>
    </source>
</evidence>
<organism evidence="29 30">
    <name type="scientific">Marmota monax</name>
    <name type="common">Woodchuck</name>
    <dbReference type="NCBI Taxonomy" id="9995"/>
    <lineage>
        <taxon>Eukaryota</taxon>
        <taxon>Metazoa</taxon>
        <taxon>Chordata</taxon>
        <taxon>Craniata</taxon>
        <taxon>Vertebrata</taxon>
        <taxon>Euteleostomi</taxon>
        <taxon>Mammalia</taxon>
        <taxon>Eutheria</taxon>
        <taxon>Euarchontoglires</taxon>
        <taxon>Glires</taxon>
        <taxon>Rodentia</taxon>
        <taxon>Sciuromorpha</taxon>
        <taxon>Sciuridae</taxon>
        <taxon>Xerinae</taxon>
        <taxon>Marmotini</taxon>
        <taxon>Marmota</taxon>
    </lineage>
</organism>
<evidence type="ECO:0000256" key="4">
    <source>
        <dbReference type="ARBA" id="ARBA00004637"/>
    </source>
</evidence>
<evidence type="ECO:0000256" key="7">
    <source>
        <dbReference type="ARBA" id="ARBA00022703"/>
    </source>
</evidence>
<evidence type="ECO:0000256" key="18">
    <source>
        <dbReference type="ARBA" id="ARBA00038456"/>
    </source>
</evidence>
<evidence type="ECO:0000256" key="9">
    <source>
        <dbReference type="ARBA" id="ARBA00022801"/>
    </source>
</evidence>
<evidence type="ECO:0000256" key="15">
    <source>
        <dbReference type="ARBA" id="ARBA00023273"/>
    </source>
</evidence>
<comment type="similarity">
    <text evidence="18">Belongs to the THEM4/THEM5 thioesterase family.</text>
</comment>
<feature type="compositionally biased region" description="Pro residues" evidence="27">
    <location>
        <begin position="243"/>
        <end position="264"/>
    </location>
</feature>